<dbReference type="eggNOG" id="ENOG5033HTF">
    <property type="taxonomic scope" value="Bacteria"/>
</dbReference>
<name>A0A073JZL0_9BACI</name>
<reference evidence="1 2" key="1">
    <citation type="submission" date="2014-06" db="EMBL/GenBank/DDBJ databases">
        <title>Draft genome sequence of Bacillus manliponensis JCM 15802 (MCCC 1A00708).</title>
        <authorList>
            <person name="Lai Q."/>
            <person name="Liu Y."/>
            <person name="Shao Z."/>
        </authorList>
    </citation>
    <scope>NUCLEOTIDE SEQUENCE [LARGE SCALE GENOMIC DNA]</scope>
    <source>
        <strain evidence="1 2">JCM 15802</strain>
    </source>
</reference>
<accession>A0A073JZL0</accession>
<evidence type="ECO:0000313" key="2">
    <source>
        <dbReference type="Proteomes" id="UP000027822"/>
    </source>
</evidence>
<comment type="caution">
    <text evidence="1">The sequence shown here is derived from an EMBL/GenBank/DDBJ whole genome shotgun (WGS) entry which is preliminary data.</text>
</comment>
<organism evidence="1 2">
    <name type="scientific">Bacillus manliponensis</name>
    <dbReference type="NCBI Taxonomy" id="574376"/>
    <lineage>
        <taxon>Bacteria</taxon>
        <taxon>Bacillati</taxon>
        <taxon>Bacillota</taxon>
        <taxon>Bacilli</taxon>
        <taxon>Bacillales</taxon>
        <taxon>Bacillaceae</taxon>
        <taxon>Bacillus</taxon>
        <taxon>Bacillus cereus group</taxon>
    </lineage>
</organism>
<dbReference type="InterPro" id="IPR056510">
    <property type="entry name" value="WapI"/>
</dbReference>
<dbReference type="Pfam" id="PF24716">
    <property type="entry name" value="WapI"/>
    <property type="match status" value="1"/>
</dbReference>
<evidence type="ECO:0000313" key="1">
    <source>
        <dbReference type="EMBL" id="KEK19642.1"/>
    </source>
</evidence>
<gene>
    <name evidence="1" type="ORF">BAMA_20470</name>
</gene>
<sequence length="143" mass="17130">MRINQNQKQFQLEVVGYQYPYAEDKYDRNWLRVKVHVVEGEKKYETVDPFLLAEDISHMIEWFQVLPNPTYTELDFIEPNLCFAYVGEKGGLFEIDIQLTLEITPPWATNDTHVMKFFITEIEREEIVRSLHRQGEKFPERTE</sequence>
<dbReference type="EMBL" id="JOTN01000006">
    <property type="protein sequence ID" value="KEK19642.1"/>
    <property type="molecule type" value="Genomic_DNA"/>
</dbReference>
<dbReference type="AlphaFoldDB" id="A0A073JZL0"/>
<dbReference type="Proteomes" id="UP000027822">
    <property type="component" value="Unassembled WGS sequence"/>
</dbReference>
<protein>
    <submittedName>
        <fullName evidence="1">Uncharacterized protein</fullName>
    </submittedName>
</protein>
<proteinExistence type="predicted"/>
<keyword evidence="2" id="KW-1185">Reference proteome</keyword>
<dbReference type="RefSeq" id="WP_034638455.1">
    <property type="nucleotide sequence ID" value="NZ_CBCSJC010000015.1"/>
</dbReference>
<dbReference type="OrthoDB" id="67855at2"/>